<dbReference type="EMBL" id="NOII01000003">
    <property type="protein sequence ID" value="OYD57391.1"/>
    <property type="molecule type" value="Genomic_DNA"/>
</dbReference>
<protein>
    <recommendedName>
        <fullName evidence="4">LVIVD repeat-containing protein</fullName>
    </recommendedName>
</protein>
<dbReference type="Pfam" id="PF08309">
    <property type="entry name" value="LVIVD"/>
    <property type="match status" value="2"/>
</dbReference>
<keyword evidence="3" id="KW-1185">Reference proteome</keyword>
<dbReference type="InterPro" id="IPR013211">
    <property type="entry name" value="LVIVD"/>
</dbReference>
<evidence type="ECO:0000313" key="2">
    <source>
        <dbReference type="EMBL" id="OYD57391.1"/>
    </source>
</evidence>
<evidence type="ECO:0008006" key="4">
    <source>
        <dbReference type="Google" id="ProtNLM"/>
    </source>
</evidence>
<dbReference type="AlphaFoldDB" id="A0A235F7Q8"/>
<name>A0A235F7Q8_9BACL</name>
<dbReference type="SUPFAM" id="SSF75011">
    <property type="entry name" value="3-carboxy-cis,cis-mucoante lactonizing enzyme"/>
    <property type="match status" value="1"/>
</dbReference>
<accession>A0A235F7Q8</accession>
<comment type="caution">
    <text evidence="2">The sequence shown here is derived from an EMBL/GenBank/DDBJ whole genome shotgun (WGS) entry which is preliminary data.</text>
</comment>
<dbReference type="Proteomes" id="UP000215059">
    <property type="component" value="Unassembled WGS sequence"/>
</dbReference>
<feature type="signal peptide" evidence="1">
    <location>
        <begin position="1"/>
        <end position="26"/>
    </location>
</feature>
<evidence type="ECO:0000313" key="3">
    <source>
        <dbReference type="Proteomes" id="UP000215059"/>
    </source>
</evidence>
<dbReference type="RefSeq" id="WP_094252740.1">
    <property type="nucleotide sequence ID" value="NZ_JBHLXL010000001.1"/>
</dbReference>
<gene>
    <name evidence="2" type="ORF">CGZ90_11970</name>
</gene>
<dbReference type="OrthoDB" id="8375at2"/>
<keyword evidence="1" id="KW-0732">Signal</keyword>
<feature type="chain" id="PRO_5012263329" description="LVIVD repeat-containing protein" evidence="1">
    <location>
        <begin position="27"/>
        <end position="452"/>
    </location>
</feature>
<reference evidence="2 3" key="1">
    <citation type="submission" date="2017-07" db="EMBL/GenBank/DDBJ databases">
        <title>Fictibacillus sp. nov. GDSW-R2A3 Genome sequencing and assembly.</title>
        <authorList>
            <person name="Mayilraj S."/>
        </authorList>
    </citation>
    <scope>NUCLEOTIDE SEQUENCE [LARGE SCALE GENOMIC DNA]</scope>
    <source>
        <strain evidence="2 3">GDSW-R2A3</strain>
    </source>
</reference>
<proteinExistence type="predicted"/>
<organism evidence="2 3">
    <name type="scientific">Fictibacillus aquaticus</name>
    <dbReference type="NCBI Taxonomy" id="2021314"/>
    <lineage>
        <taxon>Bacteria</taxon>
        <taxon>Bacillati</taxon>
        <taxon>Bacillota</taxon>
        <taxon>Bacilli</taxon>
        <taxon>Bacillales</taxon>
        <taxon>Fictibacillaceae</taxon>
        <taxon>Fictibacillus</taxon>
    </lineage>
</organism>
<evidence type="ECO:0000256" key="1">
    <source>
        <dbReference type="SAM" id="SignalP"/>
    </source>
</evidence>
<sequence length="452" mass="50194">MKKKFFYSAALAGVMAFSVFSPKALAHDELGKDYIEKGEDVGQYEFMGPQLEASKNILGWKEAAAVQIQKKNGVQNNTADVYAHKGYAYLGTHTANGGGGGVRVFDLKDPSDPKEVAVFADMPGTWQEKVIVKSVSTPEFTGDLAVVSVQKMNRLDQNTTGGFLLYDVTNPEQPKKLGFWSTPQNVRGTHELYLTEQGNRVLVLTANPYSNFYDKTSHDFNVVDATNPAAPKTVYSFDASQLEPEYDGYNFKDKYNQDRVGFAHSVKADGNGSTAYVSFWDMGTLIFDISKPEKTKFLGRTEFEKTVQGAAHSSALAKGGNILIETREVSNPKRDGFEYGYGYTRIYDIKDKTNPKLLSYFKTDASMTEGARPTFAYTVHDPKVRGNTLYLSHYAAGVRALDITNPSSPYELGYYRPENAYFWGVFVDRNYMLASDMGSGLKVVLKNNGQDD</sequence>